<dbReference type="AlphaFoldDB" id="A0A921IIF0"/>
<name>A0A921IIF0_9FIRM</name>
<sequence>MGQLKDLTGQKFGKLTVLRRAEDRKRGRPMWLCQCECGNQTVVSSTRLLLPNGTRSCGCLRHQPSNNLVDLTGKVFGHLTVLRRDESVTGGKAKWICRCTCGNTVSVFSSSLRSGKTKSCGCRSAPLKHDLTGQEFGYLLVLGRVYNPKIKSKEVRWKCLCRNCGRIVQVSSYWLRISDPYGHCKCTRFHKPNQDEQD</sequence>
<protein>
    <submittedName>
        <fullName evidence="1">Uncharacterized protein</fullName>
    </submittedName>
</protein>
<reference evidence="1" key="2">
    <citation type="submission" date="2021-09" db="EMBL/GenBank/DDBJ databases">
        <authorList>
            <person name="Gilroy R."/>
        </authorList>
    </citation>
    <scope>NUCLEOTIDE SEQUENCE</scope>
    <source>
        <strain evidence="1">ChiBcec21-2208</strain>
    </source>
</reference>
<proteinExistence type="predicted"/>
<dbReference type="Proteomes" id="UP000782880">
    <property type="component" value="Unassembled WGS sequence"/>
</dbReference>
<evidence type="ECO:0000313" key="2">
    <source>
        <dbReference type="Proteomes" id="UP000782880"/>
    </source>
</evidence>
<gene>
    <name evidence="1" type="ORF">K8V20_03615</name>
</gene>
<organism evidence="1 2">
    <name type="scientific">Subdoligranulum variabile</name>
    <dbReference type="NCBI Taxonomy" id="214851"/>
    <lineage>
        <taxon>Bacteria</taxon>
        <taxon>Bacillati</taxon>
        <taxon>Bacillota</taxon>
        <taxon>Clostridia</taxon>
        <taxon>Eubacteriales</taxon>
        <taxon>Oscillospiraceae</taxon>
        <taxon>Subdoligranulum</taxon>
    </lineage>
</organism>
<reference evidence="1" key="1">
    <citation type="journal article" date="2021" name="PeerJ">
        <title>Extensive microbial diversity within the chicken gut microbiome revealed by metagenomics and culture.</title>
        <authorList>
            <person name="Gilroy R."/>
            <person name="Ravi A."/>
            <person name="Getino M."/>
            <person name="Pursley I."/>
            <person name="Horton D.L."/>
            <person name="Alikhan N.F."/>
            <person name="Baker D."/>
            <person name="Gharbi K."/>
            <person name="Hall N."/>
            <person name="Watson M."/>
            <person name="Adriaenssens E.M."/>
            <person name="Foster-Nyarko E."/>
            <person name="Jarju S."/>
            <person name="Secka A."/>
            <person name="Antonio M."/>
            <person name="Oren A."/>
            <person name="Chaudhuri R.R."/>
            <person name="La Ragione R."/>
            <person name="Hildebrand F."/>
            <person name="Pallen M.J."/>
        </authorList>
    </citation>
    <scope>NUCLEOTIDE SEQUENCE</scope>
    <source>
        <strain evidence="1">ChiBcec21-2208</strain>
    </source>
</reference>
<dbReference type="EMBL" id="DYVE01000090">
    <property type="protein sequence ID" value="HJG27719.1"/>
    <property type="molecule type" value="Genomic_DNA"/>
</dbReference>
<accession>A0A921IIF0</accession>
<evidence type="ECO:0000313" key="1">
    <source>
        <dbReference type="EMBL" id="HJG27719.1"/>
    </source>
</evidence>
<comment type="caution">
    <text evidence="1">The sequence shown here is derived from an EMBL/GenBank/DDBJ whole genome shotgun (WGS) entry which is preliminary data.</text>
</comment>